<dbReference type="HAMAP" id="MF_01471">
    <property type="entry name" value="Cas2"/>
    <property type="match status" value="1"/>
</dbReference>
<organism evidence="10 11">
    <name type="scientific">Hydrogenothermus marinus</name>
    <dbReference type="NCBI Taxonomy" id="133270"/>
    <lineage>
        <taxon>Bacteria</taxon>
        <taxon>Pseudomonadati</taxon>
        <taxon>Aquificota</taxon>
        <taxon>Aquificia</taxon>
        <taxon>Aquificales</taxon>
        <taxon>Hydrogenothermaceae</taxon>
        <taxon>Hydrogenothermus</taxon>
    </lineage>
</organism>
<evidence type="ECO:0000256" key="1">
    <source>
        <dbReference type="ARBA" id="ARBA00001946"/>
    </source>
</evidence>
<accession>A0A3M0BIJ5</accession>
<reference evidence="10 11" key="1">
    <citation type="submission" date="2018-10" db="EMBL/GenBank/DDBJ databases">
        <title>Genomic Encyclopedia of Archaeal and Bacterial Type Strains, Phase II (KMG-II): from individual species to whole genera.</title>
        <authorList>
            <person name="Goeker M."/>
        </authorList>
    </citation>
    <scope>NUCLEOTIDE SEQUENCE [LARGE SCALE GENOMIC DNA]</scope>
    <source>
        <strain evidence="10 11">VM1</strain>
    </source>
</reference>
<dbReference type="GO" id="GO:0043571">
    <property type="term" value="P:maintenance of CRISPR repeat elements"/>
    <property type="evidence" value="ECO:0007669"/>
    <property type="project" value="UniProtKB-UniRule"/>
</dbReference>
<keyword evidence="7 9" id="KW-0460">Magnesium</keyword>
<evidence type="ECO:0000256" key="2">
    <source>
        <dbReference type="ARBA" id="ARBA00009959"/>
    </source>
</evidence>
<comment type="function">
    <text evidence="9">CRISPR (clustered regularly interspaced short palindromic repeat), is an adaptive immune system that provides protection against mobile genetic elements (viruses, transposable elements and conjugative plasmids). CRISPR clusters contain sequences complementary to antecedent mobile elements and target invading nucleic acids. CRISPR clusters are transcribed and processed into CRISPR RNA (crRNA). Functions as a ssRNA-specific endoribonuclease. Involved in the integration of spacer DNA into the CRISPR cassette.</text>
</comment>
<dbReference type="AlphaFoldDB" id="A0A3M0BIJ5"/>
<evidence type="ECO:0000256" key="6">
    <source>
        <dbReference type="ARBA" id="ARBA00022801"/>
    </source>
</evidence>
<keyword evidence="6 9" id="KW-0378">Hydrolase</keyword>
<dbReference type="Proteomes" id="UP000280842">
    <property type="component" value="Unassembled WGS sequence"/>
</dbReference>
<protein>
    <recommendedName>
        <fullName evidence="9">CRISPR-associated endoribonuclease Cas2</fullName>
        <ecNumber evidence="9">3.1.-.-</ecNumber>
    </recommendedName>
</protein>
<evidence type="ECO:0000256" key="9">
    <source>
        <dbReference type="HAMAP-Rule" id="MF_01471"/>
    </source>
</evidence>
<dbReference type="GO" id="GO:0016787">
    <property type="term" value="F:hydrolase activity"/>
    <property type="evidence" value="ECO:0007669"/>
    <property type="project" value="UniProtKB-KW"/>
</dbReference>
<evidence type="ECO:0000313" key="11">
    <source>
        <dbReference type="Proteomes" id="UP000280842"/>
    </source>
</evidence>
<dbReference type="EMBL" id="REFO01000011">
    <property type="protein sequence ID" value="RMA96977.1"/>
    <property type="molecule type" value="Genomic_DNA"/>
</dbReference>
<keyword evidence="8 9" id="KW-0051">Antiviral defense</keyword>
<dbReference type="CDD" id="cd09725">
    <property type="entry name" value="Cas2_I_II_III"/>
    <property type="match status" value="1"/>
</dbReference>
<dbReference type="GO" id="GO:0004521">
    <property type="term" value="F:RNA endonuclease activity"/>
    <property type="evidence" value="ECO:0007669"/>
    <property type="project" value="InterPro"/>
</dbReference>
<comment type="similarity">
    <text evidence="2 9">Belongs to the CRISPR-associated endoribonuclease Cas2 protein family.</text>
</comment>
<dbReference type="Pfam" id="PF09827">
    <property type="entry name" value="CRISPR_Cas2"/>
    <property type="match status" value="1"/>
</dbReference>
<dbReference type="OrthoDB" id="279819at2"/>
<evidence type="ECO:0000313" key="10">
    <source>
        <dbReference type="EMBL" id="RMA96977.1"/>
    </source>
</evidence>
<comment type="caution">
    <text evidence="10">The sequence shown here is derived from an EMBL/GenBank/DDBJ whole genome shotgun (WGS) entry which is preliminary data.</text>
</comment>
<dbReference type="InterPro" id="IPR021127">
    <property type="entry name" value="CRISPR_associated_Cas2"/>
</dbReference>
<dbReference type="GO" id="GO:0046872">
    <property type="term" value="F:metal ion binding"/>
    <property type="evidence" value="ECO:0007669"/>
    <property type="project" value="UniProtKB-UniRule"/>
</dbReference>
<sequence length="88" mass="10569">MYVIVTYDITDDKRLNKVRKVLKKYLYWCQLSTFEGEISEGKLEKCKSEIFDIINFEEDSIYFFEVKNPKNIVKKVIGIEKNYMDNIL</sequence>
<dbReference type="EC" id="3.1.-.-" evidence="9"/>
<dbReference type="SUPFAM" id="SSF143430">
    <property type="entry name" value="TTP0101/SSO1404-like"/>
    <property type="match status" value="1"/>
</dbReference>
<dbReference type="RefSeq" id="WP_121922773.1">
    <property type="nucleotide sequence ID" value="NZ_REFO01000011.1"/>
</dbReference>
<dbReference type="PANTHER" id="PTHR34405:SF1">
    <property type="entry name" value="CRISPR-ASSOCIATED ENDORIBONUCLEASE CAS2"/>
    <property type="match status" value="1"/>
</dbReference>
<evidence type="ECO:0000256" key="4">
    <source>
        <dbReference type="ARBA" id="ARBA00022723"/>
    </source>
</evidence>
<dbReference type="GO" id="GO:0051607">
    <property type="term" value="P:defense response to virus"/>
    <property type="evidence" value="ECO:0007669"/>
    <property type="project" value="UniProtKB-UniRule"/>
</dbReference>
<keyword evidence="4 9" id="KW-0479">Metal-binding</keyword>
<dbReference type="Gene3D" id="3.30.70.240">
    <property type="match status" value="1"/>
</dbReference>
<dbReference type="PANTHER" id="PTHR34405">
    <property type="entry name" value="CRISPR-ASSOCIATED ENDORIBONUCLEASE CAS2"/>
    <property type="match status" value="1"/>
</dbReference>
<evidence type="ECO:0000256" key="7">
    <source>
        <dbReference type="ARBA" id="ARBA00022842"/>
    </source>
</evidence>
<feature type="binding site" evidence="9">
    <location>
        <position position="8"/>
    </location>
    <ligand>
        <name>Mg(2+)</name>
        <dbReference type="ChEBI" id="CHEBI:18420"/>
        <note>catalytic</note>
    </ligand>
</feature>
<comment type="cofactor">
    <cofactor evidence="1 9">
        <name>Mg(2+)</name>
        <dbReference type="ChEBI" id="CHEBI:18420"/>
    </cofactor>
</comment>
<proteinExistence type="inferred from homology"/>
<evidence type="ECO:0000256" key="3">
    <source>
        <dbReference type="ARBA" id="ARBA00022722"/>
    </source>
</evidence>
<evidence type="ECO:0000256" key="8">
    <source>
        <dbReference type="ARBA" id="ARBA00023118"/>
    </source>
</evidence>
<keyword evidence="11" id="KW-1185">Reference proteome</keyword>
<evidence type="ECO:0000256" key="5">
    <source>
        <dbReference type="ARBA" id="ARBA00022759"/>
    </source>
</evidence>
<keyword evidence="3 9" id="KW-0540">Nuclease</keyword>
<dbReference type="NCBIfam" id="TIGR01573">
    <property type="entry name" value="cas2"/>
    <property type="match status" value="1"/>
</dbReference>
<gene>
    <name evidence="9" type="primary">cas2</name>
    <name evidence="10" type="ORF">CLV39_0629</name>
</gene>
<name>A0A3M0BIJ5_9AQUI</name>
<keyword evidence="5 9" id="KW-0255">Endonuclease</keyword>
<comment type="subunit">
    <text evidence="9">Homodimer, forms a heterotetramer with a Cas1 homodimer.</text>
</comment>
<dbReference type="InterPro" id="IPR019199">
    <property type="entry name" value="Virulence_VapD/CRISPR_Cas2"/>
</dbReference>